<protein>
    <submittedName>
        <fullName evidence="1">Uncharacterized protein</fullName>
    </submittedName>
</protein>
<name>A0A1G6VV68_9PSEU</name>
<reference evidence="2" key="1">
    <citation type="submission" date="2016-10" db="EMBL/GenBank/DDBJ databases">
        <authorList>
            <person name="Varghese N."/>
            <person name="Submissions S."/>
        </authorList>
    </citation>
    <scope>NUCLEOTIDE SEQUENCE [LARGE SCALE GENOMIC DNA]</scope>
    <source>
        <strain evidence="2">IBRC-M 10403</strain>
    </source>
</reference>
<evidence type="ECO:0000313" key="2">
    <source>
        <dbReference type="Proteomes" id="UP000199501"/>
    </source>
</evidence>
<accession>A0A1G6VV68</accession>
<gene>
    <name evidence="1" type="ORF">SAMN05216174_113107</name>
</gene>
<evidence type="ECO:0000313" key="1">
    <source>
        <dbReference type="EMBL" id="SDD57313.1"/>
    </source>
</evidence>
<organism evidence="1 2">
    <name type="scientific">Actinokineospora iranica</name>
    <dbReference type="NCBI Taxonomy" id="1271860"/>
    <lineage>
        <taxon>Bacteria</taxon>
        <taxon>Bacillati</taxon>
        <taxon>Actinomycetota</taxon>
        <taxon>Actinomycetes</taxon>
        <taxon>Pseudonocardiales</taxon>
        <taxon>Pseudonocardiaceae</taxon>
        <taxon>Actinokineospora</taxon>
    </lineage>
</organism>
<dbReference type="Proteomes" id="UP000199501">
    <property type="component" value="Unassembled WGS sequence"/>
</dbReference>
<dbReference type="AlphaFoldDB" id="A0A1G6VV68"/>
<keyword evidence="2" id="KW-1185">Reference proteome</keyword>
<dbReference type="EMBL" id="FMZZ01000013">
    <property type="protein sequence ID" value="SDD57313.1"/>
    <property type="molecule type" value="Genomic_DNA"/>
</dbReference>
<sequence>MGQVPQMVRVVAVREGEEITYDRPDGSGNLA</sequence>
<proteinExistence type="predicted"/>